<dbReference type="InterPro" id="IPR036514">
    <property type="entry name" value="SGNH_hydro_sf"/>
</dbReference>
<organism evidence="3 4">
    <name type="scientific">Undibacterium hunanense</name>
    <dbReference type="NCBI Taxonomy" id="2762292"/>
    <lineage>
        <taxon>Bacteria</taxon>
        <taxon>Pseudomonadati</taxon>
        <taxon>Pseudomonadota</taxon>
        <taxon>Betaproteobacteria</taxon>
        <taxon>Burkholderiales</taxon>
        <taxon>Oxalobacteraceae</taxon>
        <taxon>Undibacterium</taxon>
    </lineage>
</organism>
<evidence type="ECO:0000259" key="2">
    <source>
        <dbReference type="Pfam" id="PF17996"/>
    </source>
</evidence>
<dbReference type="Gene3D" id="2.60.120.260">
    <property type="entry name" value="Galactose-binding domain-like"/>
    <property type="match status" value="1"/>
</dbReference>
<dbReference type="Pfam" id="PF13472">
    <property type="entry name" value="Lipase_GDSL_2"/>
    <property type="match status" value="1"/>
</dbReference>
<dbReference type="CDD" id="cd01831">
    <property type="entry name" value="Endoglucanase_E_like"/>
    <property type="match status" value="1"/>
</dbReference>
<dbReference type="InterPro" id="IPR013830">
    <property type="entry name" value="SGNH_hydro"/>
</dbReference>
<dbReference type="InterPro" id="IPR052762">
    <property type="entry name" value="PCW_deacetylase/CE"/>
</dbReference>
<dbReference type="EMBL" id="JACOGF010000003">
    <property type="protein sequence ID" value="MBC3917464.1"/>
    <property type="molecule type" value="Genomic_DNA"/>
</dbReference>
<dbReference type="Proteomes" id="UP000650424">
    <property type="component" value="Unassembled WGS sequence"/>
</dbReference>
<dbReference type="InterPro" id="IPR037461">
    <property type="entry name" value="CtCE2-like_dom"/>
</dbReference>
<protein>
    <submittedName>
        <fullName evidence="3">SGNH/GDSL hydrolase family protein</fullName>
    </submittedName>
</protein>
<dbReference type="SUPFAM" id="SSF52266">
    <property type="entry name" value="SGNH hydrolase"/>
    <property type="match status" value="1"/>
</dbReference>
<dbReference type="Pfam" id="PF17996">
    <property type="entry name" value="CE2_N"/>
    <property type="match status" value="1"/>
</dbReference>
<comment type="caution">
    <text evidence="3">The sequence shown here is derived from an EMBL/GenBank/DDBJ whole genome shotgun (WGS) entry which is preliminary data.</text>
</comment>
<dbReference type="RefSeq" id="WP_186946676.1">
    <property type="nucleotide sequence ID" value="NZ_JACOGF010000003.1"/>
</dbReference>
<dbReference type="Gene3D" id="3.40.50.1110">
    <property type="entry name" value="SGNH hydrolase"/>
    <property type="match status" value="1"/>
</dbReference>
<proteinExistence type="predicted"/>
<keyword evidence="4" id="KW-1185">Reference proteome</keyword>
<evidence type="ECO:0000313" key="4">
    <source>
        <dbReference type="Proteomes" id="UP000650424"/>
    </source>
</evidence>
<reference evidence="3 4" key="1">
    <citation type="submission" date="2020-08" db="EMBL/GenBank/DDBJ databases">
        <title>Novel species isolated from subtropical streams in China.</title>
        <authorList>
            <person name="Lu H."/>
        </authorList>
    </citation>
    <scope>NUCLEOTIDE SEQUENCE [LARGE SCALE GENOMIC DNA]</scope>
    <source>
        <strain evidence="3 4">CY18W</strain>
    </source>
</reference>
<evidence type="ECO:0000259" key="1">
    <source>
        <dbReference type="Pfam" id="PF13472"/>
    </source>
</evidence>
<dbReference type="PANTHER" id="PTHR37834">
    <property type="entry name" value="GDSL-LIKE LIPASE/ACYLHYDROLASE DOMAIN PROTEIN (AFU_ORTHOLOGUE AFUA_2G00620)"/>
    <property type="match status" value="1"/>
</dbReference>
<accession>A0ABR6ZNM0</accession>
<gene>
    <name evidence="3" type="ORF">H8L32_08265</name>
</gene>
<dbReference type="GO" id="GO:0016787">
    <property type="term" value="F:hydrolase activity"/>
    <property type="evidence" value="ECO:0007669"/>
    <property type="project" value="UniProtKB-KW"/>
</dbReference>
<keyword evidence="3" id="KW-0378">Hydrolase</keyword>
<dbReference type="PANTHER" id="PTHR37834:SF2">
    <property type="entry name" value="ESTERASE, SGNH HYDROLASE-TYPE"/>
    <property type="match status" value="1"/>
</dbReference>
<evidence type="ECO:0000313" key="3">
    <source>
        <dbReference type="EMBL" id="MBC3917464.1"/>
    </source>
</evidence>
<name>A0ABR6ZNM0_9BURK</name>
<sequence length="364" mass="40891">MKLLPAIKIATLFLLGVLSAYAVWADTIIPASDPKLQYTGRIDFSNRQAPQLSWPGTSIAANFTGPSLTVVLDDQFGNNYFNVFIDDDYEHPLIIRAGQGERKYPVATNLPNGPHKFLLTKRTEGEEGATAFKGLELARSGTLLAPPVRLARRIEFFGDSITSGAGNEAPDNGPDNFAKDKNNFMTYDAITARNLNAELHVTSQSGIGLMISWFPFTMPQFYNQLSAVGKNDSRWDFSRWTPDVVVINLFQNDAWLIDREHRLRPEPDDEQRVQAYMDFVKTVRATYPSAYIVCALGSMDAMRPGSKWPGYVSSAVARLKQANPEERMDTIFFEFTGYAAHPRVAQHIRNADKLSAFLREKMHW</sequence>
<feature type="domain" description="Carbohydrate esterase 2 N-terminal" evidence="2">
    <location>
        <begin position="38"/>
        <end position="147"/>
    </location>
</feature>
<feature type="domain" description="SGNH hydrolase-type esterase" evidence="1">
    <location>
        <begin position="156"/>
        <end position="321"/>
    </location>
</feature>
<dbReference type="InterPro" id="IPR040794">
    <property type="entry name" value="CE2_N"/>
</dbReference>